<dbReference type="Pfam" id="PF00293">
    <property type="entry name" value="NUDIX"/>
    <property type="match status" value="1"/>
</dbReference>
<dbReference type="PANTHER" id="PTHR47707">
    <property type="entry name" value="8-OXO-DGTP DIPHOSPHATASE"/>
    <property type="match status" value="1"/>
</dbReference>
<dbReference type="GO" id="GO:0044715">
    <property type="term" value="F:8-oxo-dGDP phosphatase activity"/>
    <property type="evidence" value="ECO:0007669"/>
    <property type="project" value="TreeGrafter"/>
</dbReference>
<dbReference type="InterPro" id="IPR047127">
    <property type="entry name" value="MutT-like"/>
</dbReference>
<dbReference type="Gene3D" id="3.90.79.10">
    <property type="entry name" value="Nucleoside Triphosphate Pyrophosphohydrolase"/>
    <property type="match status" value="1"/>
</dbReference>
<dbReference type="GO" id="GO:0044716">
    <property type="term" value="F:8-oxo-GDP phosphatase activity"/>
    <property type="evidence" value="ECO:0007669"/>
    <property type="project" value="TreeGrafter"/>
</dbReference>
<organism evidence="18 19">
    <name type="scientific">Syntrophorhabdus aromaticivorans</name>
    <dbReference type="NCBI Taxonomy" id="328301"/>
    <lineage>
        <taxon>Bacteria</taxon>
        <taxon>Pseudomonadati</taxon>
        <taxon>Thermodesulfobacteriota</taxon>
        <taxon>Syntrophorhabdia</taxon>
        <taxon>Syntrophorhabdales</taxon>
        <taxon>Syntrophorhabdaceae</taxon>
        <taxon>Syntrophorhabdus</taxon>
    </lineage>
</organism>
<dbReference type="Proteomes" id="UP000777265">
    <property type="component" value="Unassembled WGS sequence"/>
</dbReference>
<evidence type="ECO:0000256" key="16">
    <source>
        <dbReference type="ARBA" id="ARBA00042798"/>
    </source>
</evidence>
<evidence type="ECO:0000256" key="4">
    <source>
        <dbReference type="ARBA" id="ARBA00022705"/>
    </source>
</evidence>
<dbReference type="GO" id="GO:0006281">
    <property type="term" value="P:DNA repair"/>
    <property type="evidence" value="ECO:0007669"/>
    <property type="project" value="UniProtKB-KW"/>
</dbReference>
<dbReference type="CDD" id="cd03425">
    <property type="entry name" value="NUDIX_MutT_NudA_like"/>
    <property type="match status" value="1"/>
</dbReference>
<dbReference type="EC" id="3.6.1.55" evidence="12"/>
<keyword evidence="6" id="KW-0227">DNA damage</keyword>
<keyword evidence="7" id="KW-0378">Hydrolase</keyword>
<evidence type="ECO:0000256" key="8">
    <source>
        <dbReference type="ARBA" id="ARBA00022842"/>
    </source>
</evidence>
<evidence type="ECO:0000313" key="19">
    <source>
        <dbReference type="Proteomes" id="UP000777265"/>
    </source>
</evidence>
<protein>
    <recommendedName>
        <fullName evidence="13">8-oxo-dGTP diphosphatase</fullName>
        <ecNumber evidence="12">3.6.1.55</ecNumber>
    </recommendedName>
    <alternativeName>
        <fullName evidence="16">7,8-dihydro-8-oxoguanine-triphosphatase</fullName>
    </alternativeName>
    <alternativeName>
        <fullName evidence="15">Mutator protein MutT</fullName>
    </alternativeName>
    <alternativeName>
        <fullName evidence="14">dGTP pyrophosphohydrolase</fullName>
    </alternativeName>
</protein>
<name>A0A971S1S9_9BACT</name>
<dbReference type="GO" id="GO:0046872">
    <property type="term" value="F:metal ion binding"/>
    <property type="evidence" value="ECO:0007669"/>
    <property type="project" value="UniProtKB-KW"/>
</dbReference>
<keyword evidence="8" id="KW-0460">Magnesium</keyword>
<comment type="cofactor">
    <cofactor evidence="1">
        <name>Mg(2+)</name>
        <dbReference type="ChEBI" id="CHEBI:18420"/>
    </cofactor>
</comment>
<evidence type="ECO:0000256" key="9">
    <source>
        <dbReference type="ARBA" id="ARBA00023204"/>
    </source>
</evidence>
<dbReference type="GO" id="GO:0008413">
    <property type="term" value="F:8-oxo-7,8-dihydroguanosine triphosphate pyrophosphatase activity"/>
    <property type="evidence" value="ECO:0007669"/>
    <property type="project" value="TreeGrafter"/>
</dbReference>
<comment type="caution">
    <text evidence="18">The sequence shown here is derived from an EMBL/GenBank/DDBJ whole genome shotgun (WGS) entry which is preliminary data.</text>
</comment>
<dbReference type="AlphaFoldDB" id="A0A971S1S9"/>
<evidence type="ECO:0000256" key="10">
    <source>
        <dbReference type="ARBA" id="ARBA00035861"/>
    </source>
</evidence>
<evidence type="ECO:0000259" key="17">
    <source>
        <dbReference type="PROSITE" id="PS51462"/>
    </source>
</evidence>
<reference evidence="18" key="2">
    <citation type="submission" date="2020-01" db="EMBL/GenBank/DDBJ databases">
        <authorList>
            <person name="Campanaro S."/>
        </authorList>
    </citation>
    <scope>NUCLEOTIDE SEQUENCE</scope>
    <source>
        <strain evidence="18">AS06rmzACSIP_7</strain>
    </source>
</reference>
<proteinExistence type="inferred from homology"/>
<gene>
    <name evidence="18" type="ORF">GXY80_08985</name>
</gene>
<evidence type="ECO:0000256" key="15">
    <source>
        <dbReference type="ARBA" id="ARBA00041979"/>
    </source>
</evidence>
<dbReference type="GO" id="GO:0006260">
    <property type="term" value="P:DNA replication"/>
    <property type="evidence" value="ECO:0007669"/>
    <property type="project" value="UniProtKB-KW"/>
</dbReference>
<evidence type="ECO:0000256" key="2">
    <source>
        <dbReference type="ARBA" id="ARBA00005582"/>
    </source>
</evidence>
<keyword evidence="4" id="KW-0235">DNA replication</keyword>
<comment type="similarity">
    <text evidence="2">Belongs to the Nudix hydrolase family.</text>
</comment>
<dbReference type="EMBL" id="JAAYEE010000146">
    <property type="protein sequence ID" value="NLW35597.1"/>
    <property type="molecule type" value="Genomic_DNA"/>
</dbReference>
<reference evidence="18" key="1">
    <citation type="journal article" date="2020" name="Biotechnol. Biofuels">
        <title>New insights from the biogas microbiome by comprehensive genome-resolved metagenomics of nearly 1600 species originating from multiple anaerobic digesters.</title>
        <authorList>
            <person name="Campanaro S."/>
            <person name="Treu L."/>
            <person name="Rodriguez-R L.M."/>
            <person name="Kovalovszki A."/>
            <person name="Ziels R.M."/>
            <person name="Maus I."/>
            <person name="Zhu X."/>
            <person name="Kougias P.G."/>
            <person name="Basile A."/>
            <person name="Luo G."/>
            <person name="Schluter A."/>
            <person name="Konstantinidis K.T."/>
            <person name="Angelidaki I."/>
        </authorList>
    </citation>
    <scope>NUCLEOTIDE SEQUENCE</scope>
    <source>
        <strain evidence="18">AS06rmzACSIP_7</strain>
    </source>
</reference>
<accession>A0A971S1S9</accession>
<evidence type="ECO:0000256" key="12">
    <source>
        <dbReference type="ARBA" id="ARBA00038905"/>
    </source>
</evidence>
<dbReference type="InterPro" id="IPR015797">
    <property type="entry name" value="NUDIX_hydrolase-like_dom_sf"/>
</dbReference>
<dbReference type="InterPro" id="IPR000086">
    <property type="entry name" value="NUDIX_hydrolase_dom"/>
</dbReference>
<evidence type="ECO:0000313" key="18">
    <source>
        <dbReference type="EMBL" id="NLW35597.1"/>
    </source>
</evidence>
<dbReference type="GO" id="GO:0035539">
    <property type="term" value="F:8-oxo-7,8-dihydrodeoxyguanosine triphosphate pyrophosphatase activity"/>
    <property type="evidence" value="ECO:0007669"/>
    <property type="project" value="UniProtKB-EC"/>
</dbReference>
<sequence length="133" mass="15174">MKKKPNPKIVTAAVIEKDGHILIAKRKQGKLHAGKWEFPGGTLEEGETCEQCLKREVQEELAVTAEIGDLVCVSEYSYAPDWTIRLLAYRATVISGIFSLNDHEEMRWVKPADLFEYNFPEADWPIVEKLVKE</sequence>
<dbReference type="PANTHER" id="PTHR47707:SF1">
    <property type="entry name" value="NUDIX HYDROLASE FAMILY PROTEIN"/>
    <property type="match status" value="1"/>
</dbReference>
<feature type="domain" description="Nudix hydrolase" evidence="17">
    <location>
        <begin position="5"/>
        <end position="132"/>
    </location>
</feature>
<keyword evidence="9" id="KW-0234">DNA repair</keyword>
<evidence type="ECO:0000256" key="11">
    <source>
        <dbReference type="ARBA" id="ARBA00036904"/>
    </source>
</evidence>
<evidence type="ECO:0000256" key="7">
    <source>
        <dbReference type="ARBA" id="ARBA00022801"/>
    </source>
</evidence>
<dbReference type="SUPFAM" id="SSF55811">
    <property type="entry name" value="Nudix"/>
    <property type="match status" value="1"/>
</dbReference>
<evidence type="ECO:0000256" key="5">
    <source>
        <dbReference type="ARBA" id="ARBA00022723"/>
    </source>
</evidence>
<dbReference type="PROSITE" id="PS51462">
    <property type="entry name" value="NUDIX"/>
    <property type="match status" value="1"/>
</dbReference>
<comment type="catalytic activity">
    <reaction evidence="11">
        <text>8-oxo-GTP + H2O = 8-oxo-GMP + diphosphate + H(+)</text>
        <dbReference type="Rhea" id="RHEA:67616"/>
        <dbReference type="ChEBI" id="CHEBI:15377"/>
        <dbReference type="ChEBI" id="CHEBI:15378"/>
        <dbReference type="ChEBI" id="CHEBI:33019"/>
        <dbReference type="ChEBI" id="CHEBI:143553"/>
        <dbReference type="ChEBI" id="CHEBI:145694"/>
    </reaction>
</comment>
<keyword evidence="5" id="KW-0479">Metal-binding</keyword>
<evidence type="ECO:0000256" key="14">
    <source>
        <dbReference type="ARBA" id="ARBA00041592"/>
    </source>
</evidence>
<evidence type="ECO:0000256" key="3">
    <source>
        <dbReference type="ARBA" id="ARBA00022457"/>
    </source>
</evidence>
<comment type="catalytic activity">
    <reaction evidence="10">
        <text>8-oxo-dGTP + H2O = 8-oxo-dGMP + diphosphate + H(+)</text>
        <dbReference type="Rhea" id="RHEA:31575"/>
        <dbReference type="ChEBI" id="CHEBI:15377"/>
        <dbReference type="ChEBI" id="CHEBI:15378"/>
        <dbReference type="ChEBI" id="CHEBI:33019"/>
        <dbReference type="ChEBI" id="CHEBI:63224"/>
        <dbReference type="ChEBI" id="CHEBI:77896"/>
        <dbReference type="EC" id="3.6.1.55"/>
    </reaction>
</comment>
<dbReference type="InterPro" id="IPR020476">
    <property type="entry name" value="Nudix_hydrolase"/>
</dbReference>
<evidence type="ECO:0000256" key="13">
    <source>
        <dbReference type="ARBA" id="ARBA00040794"/>
    </source>
</evidence>
<evidence type="ECO:0000256" key="6">
    <source>
        <dbReference type="ARBA" id="ARBA00022763"/>
    </source>
</evidence>
<dbReference type="PRINTS" id="PR00502">
    <property type="entry name" value="NUDIXFAMILY"/>
</dbReference>
<evidence type="ECO:0000256" key="1">
    <source>
        <dbReference type="ARBA" id="ARBA00001946"/>
    </source>
</evidence>
<keyword evidence="3" id="KW-0515">Mutator protein</keyword>